<dbReference type="AlphaFoldDB" id="A0A7C9HZ79"/>
<dbReference type="Pfam" id="PF01935">
    <property type="entry name" value="DUF87"/>
    <property type="match status" value="1"/>
</dbReference>
<feature type="domain" description="Helicase HerA central" evidence="2">
    <location>
        <begin position="455"/>
        <end position="527"/>
    </location>
</feature>
<protein>
    <submittedName>
        <fullName evidence="3">DUF87 domain-containing protein</fullName>
    </submittedName>
</protein>
<evidence type="ECO:0000259" key="2">
    <source>
        <dbReference type="Pfam" id="PF01935"/>
    </source>
</evidence>
<dbReference type="EMBL" id="WQLB01000015">
    <property type="protein sequence ID" value="MVN87548.1"/>
    <property type="molecule type" value="Genomic_DNA"/>
</dbReference>
<evidence type="ECO:0000313" key="4">
    <source>
        <dbReference type="Proteomes" id="UP000483286"/>
    </source>
</evidence>
<comment type="caution">
    <text evidence="3">The sequence shown here is derived from an EMBL/GenBank/DDBJ whole genome shotgun (WGS) entry which is preliminary data.</text>
</comment>
<dbReference type="PANTHER" id="PTHR30121:SF11">
    <property type="entry name" value="AAA+ ATPASE DOMAIN-CONTAINING PROTEIN"/>
    <property type="match status" value="1"/>
</dbReference>
<sequence>MSLIAMLRSRLVPHRPSSWTEKSVMLGIHKNVHFARNGTSEIGFEVFLPPSLLVDGVRRDAIKHTLNVLLSRALPVGARGRFIVDNADLEEWELRRCTLAVPQDASVLSEVIEADNASLTRARKAGELKVLRYYLLVKLDRKIPKGRSLSERERDLMTDYANAFANRLGTALDAAGWSPLRMQSQDIADLIYKYRNRQFGRMAKPFRSVVPTGALGARELQGNPNHDLPSPRRQMSESSVDKSNPGFLVVGSHLVNVVSWTEIEDGGTQSGMLEHLLTVMREVDFFLMIDFVMVNPTTKKAALSYKAEGAKNSIEDGGGSANQAINDEMQEALYNLTRGHDKMVLFGVAMVIYAKTIEQLHDSTRRARTEMGQVGGAIARIGNVENIKQYELLEPFNGQNNQYLFDGRTLNVAALIPQVGSWIGTEDPLVVFRNRQGGLTPINQAVGTNNSGTFILGGAGSGKSNLNMTMLLNVCALKGRVYILDLKEDYKTLVQAVEGEVITIRPGAKLPNGDHVRINMFDLPVGEVRPSSDKRNLLMGMFKAMLMSSGGLGPLDYTILTSAIESAYALAVGSIPGMEELTEYYKPFYLSDFVRIMRNLPTVAGVAPDDTMQQAIKTLAARLGAFTGNSPLGPFMDGPTTVRVQADVTCFDISAMREESARELRRIGMILLVDLIWRSGLESPGVIKYPVFEELGAMAEIEEAATFVANMFKVGRSAGFWPVAITQEIGDLMKVKGIINNSALRLIGNVSEEEAEEIVKALKLSPATHDAINSLGGGRDFREYVALLELSSGVLVGDVIQNHLHPFKYWLTTTKQEDTTRLAAYAERLGGNRVAAAKALAGIVAA</sequence>
<dbReference type="InterPro" id="IPR027417">
    <property type="entry name" value="P-loop_NTPase"/>
</dbReference>
<name>A0A7C9HZ79_9DEIO</name>
<dbReference type="SUPFAM" id="SSF52540">
    <property type="entry name" value="P-loop containing nucleoside triphosphate hydrolases"/>
    <property type="match status" value="1"/>
</dbReference>
<dbReference type="PANTHER" id="PTHR30121">
    <property type="entry name" value="UNCHARACTERIZED PROTEIN YJGR-RELATED"/>
    <property type="match status" value="1"/>
</dbReference>
<evidence type="ECO:0000313" key="3">
    <source>
        <dbReference type="EMBL" id="MVN87548.1"/>
    </source>
</evidence>
<dbReference type="InterPro" id="IPR051162">
    <property type="entry name" value="T4SS_component"/>
</dbReference>
<proteinExistence type="predicted"/>
<organism evidence="3 4">
    <name type="scientific">Deinococcus arboris</name>
    <dbReference type="NCBI Taxonomy" id="2682977"/>
    <lineage>
        <taxon>Bacteria</taxon>
        <taxon>Thermotogati</taxon>
        <taxon>Deinococcota</taxon>
        <taxon>Deinococci</taxon>
        <taxon>Deinococcales</taxon>
        <taxon>Deinococcaceae</taxon>
        <taxon>Deinococcus</taxon>
    </lineage>
</organism>
<dbReference type="InterPro" id="IPR002789">
    <property type="entry name" value="HerA_central"/>
</dbReference>
<dbReference type="Gene3D" id="3.40.50.300">
    <property type="entry name" value="P-loop containing nucleotide triphosphate hydrolases"/>
    <property type="match status" value="1"/>
</dbReference>
<keyword evidence="4" id="KW-1185">Reference proteome</keyword>
<gene>
    <name evidence="3" type="ORF">GO986_12305</name>
</gene>
<accession>A0A7C9HZ79</accession>
<evidence type="ECO:0000256" key="1">
    <source>
        <dbReference type="SAM" id="MobiDB-lite"/>
    </source>
</evidence>
<dbReference type="Proteomes" id="UP000483286">
    <property type="component" value="Unassembled WGS sequence"/>
</dbReference>
<feature type="region of interest" description="Disordered" evidence="1">
    <location>
        <begin position="217"/>
        <end position="241"/>
    </location>
</feature>
<reference evidence="3 4" key="1">
    <citation type="submission" date="2019-12" db="EMBL/GenBank/DDBJ databases">
        <title>Deinococcus sp. HMF7620 Genome sequencing and assembly.</title>
        <authorList>
            <person name="Kang H."/>
            <person name="Kim H."/>
            <person name="Joh K."/>
        </authorList>
    </citation>
    <scope>NUCLEOTIDE SEQUENCE [LARGE SCALE GENOMIC DNA]</scope>
    <source>
        <strain evidence="3 4">HMF7620</strain>
    </source>
</reference>
<dbReference type="Gene3D" id="1.10.8.730">
    <property type="match status" value="1"/>
</dbReference>